<dbReference type="Pfam" id="PF00593">
    <property type="entry name" value="TonB_dep_Rec_b-barrel"/>
    <property type="match status" value="1"/>
</dbReference>
<keyword evidence="5 11" id="KW-0812">Transmembrane</keyword>
<feature type="signal peptide" evidence="14">
    <location>
        <begin position="1"/>
        <end position="28"/>
    </location>
</feature>
<evidence type="ECO:0000256" key="4">
    <source>
        <dbReference type="ARBA" id="ARBA00022496"/>
    </source>
</evidence>
<keyword evidence="14" id="KW-0732">Signal</keyword>
<dbReference type="PANTHER" id="PTHR32552">
    <property type="entry name" value="FERRICHROME IRON RECEPTOR-RELATED"/>
    <property type="match status" value="1"/>
</dbReference>
<dbReference type="Gene3D" id="2.40.170.20">
    <property type="entry name" value="TonB-dependent receptor, beta-barrel domain"/>
    <property type="match status" value="2"/>
</dbReference>
<evidence type="ECO:0000256" key="6">
    <source>
        <dbReference type="ARBA" id="ARBA00023004"/>
    </source>
</evidence>
<keyword evidence="4" id="KW-0410">Iron transport</keyword>
<feature type="chain" id="PRO_5013253959" description="TonB-dependent receptor" evidence="14">
    <location>
        <begin position="29"/>
        <end position="849"/>
    </location>
</feature>
<evidence type="ECO:0000256" key="13">
    <source>
        <dbReference type="SAM" id="MobiDB-lite"/>
    </source>
</evidence>
<dbReference type="RefSeq" id="WP_169713910.1">
    <property type="nucleotide sequence ID" value="NZ_CP019343.1"/>
</dbReference>
<dbReference type="AlphaFoldDB" id="A0A1X9N8M0"/>
<evidence type="ECO:0000256" key="14">
    <source>
        <dbReference type="SAM" id="SignalP"/>
    </source>
</evidence>
<evidence type="ECO:0000256" key="2">
    <source>
        <dbReference type="ARBA" id="ARBA00022448"/>
    </source>
</evidence>
<comment type="subcellular location">
    <subcellularLocation>
        <location evidence="1 11">Cell outer membrane</location>
        <topology evidence="1 11">Multi-pass membrane protein</topology>
    </subcellularLocation>
</comment>
<dbReference type="PROSITE" id="PS52016">
    <property type="entry name" value="TONB_DEPENDENT_REC_3"/>
    <property type="match status" value="1"/>
</dbReference>
<evidence type="ECO:0000313" key="18">
    <source>
        <dbReference type="Proteomes" id="UP000193450"/>
    </source>
</evidence>
<evidence type="ECO:0000259" key="15">
    <source>
        <dbReference type="Pfam" id="PF00593"/>
    </source>
</evidence>
<evidence type="ECO:0000256" key="10">
    <source>
        <dbReference type="ARBA" id="ARBA00023237"/>
    </source>
</evidence>
<proteinExistence type="inferred from homology"/>
<comment type="similarity">
    <text evidence="11 12">Belongs to the TonB-dependent receptor family.</text>
</comment>
<dbReference type="SUPFAM" id="SSF56935">
    <property type="entry name" value="Porins"/>
    <property type="match status" value="1"/>
</dbReference>
<dbReference type="PANTHER" id="PTHR32552:SF81">
    <property type="entry name" value="TONB-DEPENDENT OUTER MEMBRANE RECEPTOR"/>
    <property type="match status" value="1"/>
</dbReference>
<reference evidence="17 18" key="1">
    <citation type="submission" date="2016-11" db="EMBL/GenBank/DDBJ databases">
        <title>Trade-off between light-utilization and light-protection in marine flavobacteria.</title>
        <authorList>
            <person name="Kumagai Y."/>
        </authorList>
    </citation>
    <scope>NUCLEOTIDE SEQUENCE [LARGE SCALE GENOMIC DNA]</scope>
    <source>
        <strain evidence="17 18">NBRC 107125</strain>
    </source>
</reference>
<feature type="region of interest" description="Disordered" evidence="13">
    <location>
        <begin position="214"/>
        <end position="233"/>
    </location>
</feature>
<sequence length="849" mass="91941">MFKRSKLWSAVQCSTLLAAAAVQAPVVAANDINLAIEEIIVTARKTEENLQSIPMALDAVTSVQIQEKGINSVADVAQLSAGLVFDVGLTPNDTRPVIRGLSSTRGRSNVATLIDDIDITSEALTTGGGGITANLRLMDLERVEVVKGPQSVLYGRSAFTGAINYVTKKPEQEFSGAVDVNIDEHGTQELKLSVTGGITETLAGRVTLSSWETDGWYENPNTGGDLGDGESTGGSFALQWTPDDIFTGLFTASYNDEELGLRPIVNSPAVDITQPGAFGTGVVNPGNSSLPVFSGNAAADAGTAAYCDSNPAPYGHLFAPVPTCIPQATGEVSAKESDIDLSPDTRTGKDFNGTDIESTRLSLDLRWEFDESEFRTITGYTDNTTKIQNDFDQNNYVQTDWTGFGAFGFSAMGNIEHEVEQISQEFRFLGSTGDFDYFISALYWKEEMDTDEGSKFWEREGSVVAPPFNVFVTEPDFTIDTVQLNRETEHKSIAASGTYNLDDWSFTLEGRYLEEDIDYEGNNYDVGAYTSTGGLFCDFSFMNIAIPDCGNSSNSVSANEFVPRATVNYQVTPDAMVYFTYAEGFKPGGIITTDANGDVSEGEFKPESVDSIEIGAKTAWFNNRLVVNGAIFHYDYTDQQVSITSDDGSGVPQSSIVNAGESTIEGFEFDVAYQINESFSADFGYVYSDAEYDNYNLADITAQGLPGDAVLSDDNLALAGNAEGDFSGNQMALSAKRAATMALRFEQPLDSGIEVMAEINGSYQSKRYLDDGNNAYLPSYQLWNIQAGLSNETWSAIAYVDNVLDDDKIKSGLNNTDYGNFVAFMALPKATSLVLPQPRTAGVRFQYNF</sequence>
<dbReference type="GO" id="GO:0009279">
    <property type="term" value="C:cell outer membrane"/>
    <property type="evidence" value="ECO:0007669"/>
    <property type="project" value="UniProtKB-SubCell"/>
</dbReference>
<dbReference type="InterPro" id="IPR036942">
    <property type="entry name" value="Beta-barrel_TonB_sf"/>
</dbReference>
<dbReference type="STRING" id="716816.BST96_04485"/>
<evidence type="ECO:0000256" key="11">
    <source>
        <dbReference type="PROSITE-ProRule" id="PRU01360"/>
    </source>
</evidence>
<evidence type="ECO:0008006" key="19">
    <source>
        <dbReference type="Google" id="ProtNLM"/>
    </source>
</evidence>
<feature type="domain" description="TonB-dependent receptor plug" evidence="16">
    <location>
        <begin position="50"/>
        <end position="161"/>
    </location>
</feature>
<evidence type="ECO:0000256" key="5">
    <source>
        <dbReference type="ARBA" id="ARBA00022692"/>
    </source>
</evidence>
<dbReference type="KEGG" id="osg:BST96_04485"/>
<name>A0A1X9N8M0_9GAMM</name>
<keyword evidence="9 11" id="KW-0472">Membrane</keyword>
<evidence type="ECO:0000259" key="16">
    <source>
        <dbReference type="Pfam" id="PF07715"/>
    </source>
</evidence>
<organism evidence="17 18">
    <name type="scientific">Oceanicoccus sagamiensis</name>
    <dbReference type="NCBI Taxonomy" id="716816"/>
    <lineage>
        <taxon>Bacteria</taxon>
        <taxon>Pseudomonadati</taxon>
        <taxon>Pseudomonadota</taxon>
        <taxon>Gammaproteobacteria</taxon>
        <taxon>Cellvibrionales</taxon>
        <taxon>Spongiibacteraceae</taxon>
        <taxon>Oceanicoccus</taxon>
    </lineage>
</organism>
<evidence type="ECO:0000256" key="1">
    <source>
        <dbReference type="ARBA" id="ARBA00004571"/>
    </source>
</evidence>
<dbReference type="InterPro" id="IPR039426">
    <property type="entry name" value="TonB-dep_rcpt-like"/>
</dbReference>
<keyword evidence="2 11" id="KW-0813">Transport</keyword>
<evidence type="ECO:0000256" key="9">
    <source>
        <dbReference type="ARBA" id="ARBA00023136"/>
    </source>
</evidence>
<dbReference type="Pfam" id="PF07715">
    <property type="entry name" value="Plug"/>
    <property type="match status" value="1"/>
</dbReference>
<accession>A0A1X9N8M0</accession>
<dbReference type="InterPro" id="IPR000531">
    <property type="entry name" value="Beta-barrel_TonB"/>
</dbReference>
<keyword evidence="18" id="KW-1185">Reference proteome</keyword>
<protein>
    <recommendedName>
        <fullName evidence="19">TonB-dependent receptor</fullName>
    </recommendedName>
</protein>
<keyword evidence="7" id="KW-0406">Ion transport</keyword>
<evidence type="ECO:0000256" key="7">
    <source>
        <dbReference type="ARBA" id="ARBA00023065"/>
    </source>
</evidence>
<evidence type="ECO:0000313" key="17">
    <source>
        <dbReference type="EMBL" id="ARN73434.1"/>
    </source>
</evidence>
<keyword evidence="6" id="KW-0408">Iron</keyword>
<evidence type="ECO:0000256" key="8">
    <source>
        <dbReference type="ARBA" id="ARBA00023077"/>
    </source>
</evidence>
<dbReference type="GO" id="GO:0006826">
    <property type="term" value="P:iron ion transport"/>
    <property type="evidence" value="ECO:0007669"/>
    <property type="project" value="UniProtKB-KW"/>
</dbReference>
<keyword evidence="10 11" id="KW-0998">Cell outer membrane</keyword>
<keyword evidence="8 12" id="KW-0798">TonB box</keyword>
<evidence type="ECO:0000256" key="3">
    <source>
        <dbReference type="ARBA" id="ARBA00022452"/>
    </source>
</evidence>
<keyword evidence="3 11" id="KW-1134">Transmembrane beta strand</keyword>
<gene>
    <name evidence="17" type="ORF">BST96_04485</name>
</gene>
<evidence type="ECO:0000256" key="12">
    <source>
        <dbReference type="RuleBase" id="RU003357"/>
    </source>
</evidence>
<dbReference type="EMBL" id="CP019343">
    <property type="protein sequence ID" value="ARN73434.1"/>
    <property type="molecule type" value="Genomic_DNA"/>
</dbReference>
<dbReference type="InterPro" id="IPR012910">
    <property type="entry name" value="Plug_dom"/>
</dbReference>
<dbReference type="Proteomes" id="UP000193450">
    <property type="component" value="Chromosome"/>
</dbReference>
<feature type="domain" description="TonB-dependent receptor-like beta-barrel" evidence="15">
    <location>
        <begin position="342"/>
        <end position="803"/>
    </location>
</feature>